<keyword evidence="4" id="KW-1185">Reference proteome</keyword>
<feature type="signal peptide" evidence="1">
    <location>
        <begin position="1"/>
        <end position="21"/>
    </location>
</feature>
<keyword evidence="1" id="KW-0732">Signal</keyword>
<dbReference type="PANTHER" id="PTHR35532:SF5">
    <property type="entry name" value="CARBOHYDRATE-BINDING DOMAIN-CONTAINING PROTEIN"/>
    <property type="match status" value="1"/>
</dbReference>
<evidence type="ECO:0000313" key="4">
    <source>
        <dbReference type="Proteomes" id="UP001143543"/>
    </source>
</evidence>
<protein>
    <recommendedName>
        <fullName evidence="2">Carbohydrate-binding domain-containing protein</fullName>
    </recommendedName>
</protein>
<feature type="chain" id="PRO_5046457944" description="Carbohydrate-binding domain-containing protein" evidence="1">
    <location>
        <begin position="22"/>
        <end position="364"/>
    </location>
</feature>
<dbReference type="CDD" id="cd09620">
    <property type="entry name" value="CBM9_like_3"/>
    <property type="match status" value="1"/>
</dbReference>
<name>A0ABQ5MND1_9FLAO</name>
<dbReference type="Proteomes" id="UP001143543">
    <property type="component" value="Unassembled WGS sequence"/>
</dbReference>
<dbReference type="PANTHER" id="PTHR35532">
    <property type="entry name" value="SIMILAR TO POLYHYDROXYALKANOATE DEPOLYMERASE"/>
    <property type="match status" value="1"/>
</dbReference>
<sequence>MKHLLNSLLVCTFCWSVTSYAQVETLDVSNLMVTPNHYIVTKAKSNIIIDGIADETAWKEARFTSSFIDIEGIKKPKYDTKVKMLWDDTYLYLYAELEEPHIWATLKQRDTIIFYNNDFEVFIDPSNTTKNYGEIEINANNTVWDLHLDKPYRVSGKPNNHWDLKELKSAVKVYGTLNNATDTDTKWTVEMAIPLKAINELKGSGNIPKEGDFWRINFSRVEWDFDLIDGKYERKKVHGKYLPEYNWVWSNQKVINMHEPEKWGYLQFTEKTSAKEITYTPEQDLKIKQATYALFREASYGSLKKLNRETPGFTKTYEVTYDGNKKVVAIFTKTQFGFEFKVTNTDTSSIYVINEEGVLKLIKA</sequence>
<dbReference type="RefSeq" id="WP_281766547.1">
    <property type="nucleotide sequence ID" value="NZ_BRVO01000005.1"/>
</dbReference>
<evidence type="ECO:0000256" key="1">
    <source>
        <dbReference type="SAM" id="SignalP"/>
    </source>
</evidence>
<feature type="domain" description="Carbohydrate-binding" evidence="2">
    <location>
        <begin position="49"/>
        <end position="200"/>
    </location>
</feature>
<reference evidence="3" key="1">
    <citation type="submission" date="2022-07" db="EMBL/GenBank/DDBJ databases">
        <title>Taxonomy of Novel Oxalotrophic and Methylotrophic Bacteria.</title>
        <authorList>
            <person name="Sahin N."/>
            <person name="Tani A."/>
        </authorList>
    </citation>
    <scope>NUCLEOTIDE SEQUENCE</scope>
    <source>
        <strain evidence="3">Y10</strain>
    </source>
</reference>
<evidence type="ECO:0000313" key="3">
    <source>
        <dbReference type="EMBL" id="GLB50912.1"/>
    </source>
</evidence>
<dbReference type="SUPFAM" id="SSF49344">
    <property type="entry name" value="CBD9-like"/>
    <property type="match status" value="1"/>
</dbReference>
<organism evidence="3 4">
    <name type="scientific">Neptunitalea lumnitzerae</name>
    <dbReference type="NCBI Taxonomy" id="2965509"/>
    <lineage>
        <taxon>Bacteria</taxon>
        <taxon>Pseudomonadati</taxon>
        <taxon>Bacteroidota</taxon>
        <taxon>Flavobacteriia</taxon>
        <taxon>Flavobacteriales</taxon>
        <taxon>Flavobacteriaceae</taxon>
        <taxon>Neptunitalea</taxon>
    </lineage>
</organism>
<proteinExistence type="predicted"/>
<comment type="caution">
    <text evidence="3">The sequence shown here is derived from an EMBL/GenBank/DDBJ whole genome shotgun (WGS) entry which is preliminary data.</text>
</comment>
<accession>A0ABQ5MND1</accession>
<evidence type="ECO:0000259" key="2">
    <source>
        <dbReference type="Pfam" id="PF06452"/>
    </source>
</evidence>
<dbReference type="Pfam" id="PF06452">
    <property type="entry name" value="CBM9_1"/>
    <property type="match status" value="1"/>
</dbReference>
<dbReference type="Gene3D" id="2.60.40.1190">
    <property type="match status" value="1"/>
</dbReference>
<dbReference type="EMBL" id="BRVO01000005">
    <property type="protein sequence ID" value="GLB50912.1"/>
    <property type="molecule type" value="Genomic_DNA"/>
</dbReference>
<dbReference type="InterPro" id="IPR010502">
    <property type="entry name" value="Carb-bd_dom_fam9"/>
</dbReference>
<gene>
    <name evidence="3" type="ORF">Y10_32800</name>
</gene>